<feature type="compositionally biased region" description="Basic residues" evidence="1">
    <location>
        <begin position="19"/>
        <end position="34"/>
    </location>
</feature>
<sequence>MGERGAVAEGMHHPTVGVRPRRRRGSGPRRRRHMSAAVRRQTLSR</sequence>
<dbReference type="EMBL" id="CP014989">
    <property type="protein sequence ID" value="ANS77761.1"/>
    <property type="molecule type" value="Genomic_DNA"/>
</dbReference>
<accession>A0A1B1N8L6</accession>
<keyword evidence="3" id="KW-1185">Reference proteome</keyword>
<dbReference type="AlphaFoldDB" id="A0A1B1N8L6"/>
<dbReference type="KEGG" id="serj:SGUI_0365"/>
<evidence type="ECO:0000313" key="2">
    <source>
        <dbReference type="EMBL" id="ANS77761.1"/>
    </source>
</evidence>
<evidence type="ECO:0000256" key="1">
    <source>
        <dbReference type="SAM" id="MobiDB-lite"/>
    </source>
</evidence>
<feature type="region of interest" description="Disordered" evidence="1">
    <location>
        <begin position="1"/>
        <end position="45"/>
    </location>
</feature>
<evidence type="ECO:0000313" key="3">
    <source>
        <dbReference type="Proteomes" id="UP000092482"/>
    </source>
</evidence>
<organism evidence="2 3">
    <name type="scientific">Serinicoccus hydrothermalis</name>
    <dbReference type="NCBI Taxonomy" id="1758689"/>
    <lineage>
        <taxon>Bacteria</taxon>
        <taxon>Bacillati</taxon>
        <taxon>Actinomycetota</taxon>
        <taxon>Actinomycetes</taxon>
        <taxon>Micrococcales</taxon>
        <taxon>Ornithinimicrobiaceae</taxon>
        <taxon>Serinicoccus</taxon>
    </lineage>
</organism>
<feature type="compositionally biased region" description="Low complexity" evidence="1">
    <location>
        <begin position="35"/>
        <end position="45"/>
    </location>
</feature>
<name>A0A1B1N8L6_9MICO</name>
<protein>
    <submittedName>
        <fullName evidence="2">Uncharacterized protein</fullName>
    </submittedName>
</protein>
<dbReference type="Proteomes" id="UP000092482">
    <property type="component" value="Chromosome"/>
</dbReference>
<reference evidence="2 3" key="1">
    <citation type="submission" date="2016-03" db="EMBL/GenBank/DDBJ databases">
        <title>Shallow-sea hydrothermal system.</title>
        <authorList>
            <person name="Tang K."/>
        </authorList>
    </citation>
    <scope>NUCLEOTIDE SEQUENCE [LARGE SCALE GENOMIC DNA]</scope>
    <source>
        <strain evidence="2 3">JLT9</strain>
    </source>
</reference>
<gene>
    <name evidence="2" type="ORF">SGUI_0365</name>
</gene>
<proteinExistence type="predicted"/>